<evidence type="ECO:0000256" key="1">
    <source>
        <dbReference type="SAM" id="SignalP"/>
    </source>
</evidence>
<dbReference type="Pfam" id="PF11396">
    <property type="entry name" value="PepSY_like"/>
    <property type="match status" value="1"/>
</dbReference>
<gene>
    <name evidence="3" type="ORF">DVR12_13095</name>
</gene>
<dbReference type="OrthoDB" id="1121502at2"/>
<accession>A0A3E1YAF4</accession>
<keyword evidence="1" id="KW-0732">Signal</keyword>
<protein>
    <recommendedName>
        <fullName evidence="2">Putative beta-lactamase-inhibitor-like PepSY-like domain-containing protein</fullName>
    </recommendedName>
</protein>
<dbReference type="AlphaFoldDB" id="A0A3E1YAF4"/>
<dbReference type="InterPro" id="IPR021533">
    <property type="entry name" value="PepSY-like"/>
</dbReference>
<dbReference type="EMBL" id="QPMM01000006">
    <property type="protein sequence ID" value="RFS22724.1"/>
    <property type="molecule type" value="Genomic_DNA"/>
</dbReference>
<dbReference type="RefSeq" id="WP_116976117.1">
    <property type="nucleotide sequence ID" value="NZ_QPMM01000006.1"/>
</dbReference>
<organism evidence="3 4">
    <name type="scientific">Chitinophaga silvatica</name>
    <dbReference type="NCBI Taxonomy" id="2282649"/>
    <lineage>
        <taxon>Bacteria</taxon>
        <taxon>Pseudomonadati</taxon>
        <taxon>Bacteroidota</taxon>
        <taxon>Chitinophagia</taxon>
        <taxon>Chitinophagales</taxon>
        <taxon>Chitinophagaceae</taxon>
        <taxon>Chitinophaga</taxon>
    </lineage>
</organism>
<evidence type="ECO:0000313" key="4">
    <source>
        <dbReference type="Proteomes" id="UP000260644"/>
    </source>
</evidence>
<comment type="caution">
    <text evidence="3">The sequence shown here is derived from an EMBL/GenBank/DDBJ whole genome shotgun (WGS) entry which is preliminary data.</text>
</comment>
<evidence type="ECO:0000313" key="3">
    <source>
        <dbReference type="EMBL" id="RFS22724.1"/>
    </source>
</evidence>
<feature type="domain" description="Putative beta-lactamase-inhibitor-like PepSY-like" evidence="2">
    <location>
        <begin position="64"/>
        <end position="138"/>
    </location>
</feature>
<evidence type="ECO:0000259" key="2">
    <source>
        <dbReference type="Pfam" id="PF11396"/>
    </source>
</evidence>
<proteinExistence type="predicted"/>
<dbReference type="Proteomes" id="UP000260644">
    <property type="component" value="Unassembled WGS sequence"/>
</dbReference>
<dbReference type="Gene3D" id="3.10.450.360">
    <property type="match status" value="1"/>
</dbReference>
<keyword evidence="4" id="KW-1185">Reference proteome</keyword>
<sequence length="145" mass="16815">MKYLYILIICICCAFTSFSQSRGSDVPSLVMKGYKTNFPEATKTQWERKGHIYQAEFEVSKIEYKAHFDETGRLIVFKKAIPVSDLPSPVLRTIRKQYKGFKIGNVEKIQRDGKYLYQVELDGNPNDEKLIFTPDGKIASQETYW</sequence>
<dbReference type="SUPFAM" id="SSF160574">
    <property type="entry name" value="BT0923-like"/>
    <property type="match status" value="1"/>
</dbReference>
<feature type="signal peptide" evidence="1">
    <location>
        <begin position="1"/>
        <end position="19"/>
    </location>
</feature>
<feature type="chain" id="PRO_5017834279" description="Putative beta-lactamase-inhibitor-like PepSY-like domain-containing protein" evidence="1">
    <location>
        <begin position="20"/>
        <end position="145"/>
    </location>
</feature>
<reference evidence="3 4" key="1">
    <citation type="submission" date="2018-07" db="EMBL/GenBank/DDBJ databases">
        <title>Chitinophaga K2CV101002-2 sp. nov., isolated from a monsoon evergreen broad-leaved forest soil.</title>
        <authorList>
            <person name="Lv Y."/>
        </authorList>
    </citation>
    <scope>NUCLEOTIDE SEQUENCE [LARGE SCALE GENOMIC DNA]</scope>
    <source>
        <strain evidence="3 4">GDMCC 1.1288</strain>
    </source>
</reference>
<name>A0A3E1YAF4_9BACT</name>